<dbReference type="InterPro" id="IPR050428">
    <property type="entry name" value="TCS_sensor_his_kinase"/>
</dbReference>
<dbReference type="SMART" id="SM00388">
    <property type="entry name" value="HisKA"/>
    <property type="match status" value="1"/>
</dbReference>
<feature type="transmembrane region" description="Helical" evidence="11">
    <location>
        <begin position="158"/>
        <end position="181"/>
    </location>
</feature>
<keyword evidence="7" id="KW-0418">Kinase</keyword>
<reference evidence="15" key="1">
    <citation type="submission" date="2016-07" db="EMBL/GenBank/DDBJ databases">
        <authorList>
            <person name="Florea S."/>
            <person name="Webb J.S."/>
            <person name="Jaromczyk J."/>
            <person name="Schardl C.L."/>
        </authorList>
    </citation>
    <scope>NUCLEOTIDE SEQUENCE [LARGE SCALE GENOMIC DNA]</scope>
    <source>
        <strain evidence="15">1YdBTEX2</strain>
    </source>
</reference>
<dbReference type="SUPFAM" id="SSF55874">
    <property type="entry name" value="ATPase domain of HSP90 chaperone/DNA topoisomerase II/histidine kinase"/>
    <property type="match status" value="1"/>
</dbReference>
<evidence type="ECO:0000256" key="7">
    <source>
        <dbReference type="ARBA" id="ARBA00022777"/>
    </source>
</evidence>
<dbReference type="Proteomes" id="UP000245431">
    <property type="component" value="Chromosome PVE_r1"/>
</dbReference>
<dbReference type="InterPro" id="IPR036890">
    <property type="entry name" value="HATPase_C_sf"/>
</dbReference>
<dbReference type="GO" id="GO:0005886">
    <property type="term" value="C:plasma membrane"/>
    <property type="evidence" value="ECO:0007669"/>
    <property type="project" value="TreeGrafter"/>
</dbReference>
<keyword evidence="4" id="KW-0597">Phosphoprotein</keyword>
<evidence type="ECO:0000256" key="5">
    <source>
        <dbReference type="ARBA" id="ARBA00022679"/>
    </source>
</evidence>
<evidence type="ECO:0000256" key="2">
    <source>
        <dbReference type="ARBA" id="ARBA00004370"/>
    </source>
</evidence>
<evidence type="ECO:0000256" key="10">
    <source>
        <dbReference type="ARBA" id="ARBA00023136"/>
    </source>
</evidence>
<evidence type="ECO:0000256" key="8">
    <source>
        <dbReference type="ARBA" id="ARBA00022989"/>
    </source>
</evidence>
<dbReference type="SUPFAM" id="SSF47384">
    <property type="entry name" value="Homodimeric domain of signal transducing histidine kinase"/>
    <property type="match status" value="1"/>
</dbReference>
<dbReference type="Gene3D" id="3.30.565.10">
    <property type="entry name" value="Histidine kinase-like ATPase, C-terminal domain"/>
    <property type="match status" value="1"/>
</dbReference>
<dbReference type="InterPro" id="IPR004358">
    <property type="entry name" value="Sig_transdc_His_kin-like_C"/>
</dbReference>
<dbReference type="InterPro" id="IPR003594">
    <property type="entry name" value="HATPase_dom"/>
</dbReference>
<sequence>MSYVRLSEIPRTISFRTALMFLALFGCSFFALFGYIYWQTTGYLISEVDTALHREVDRQNAQEPALRRTEILKHTEQDPEGRLPYTLFDSAGTTIAGALSTLPTFSAYDKPAEFFWDKANGHDRPIRYLVHKLDDGSTLLIGQDIHDIREFDELLVNALVSGGSLLIVVGLLGAIALGVSARRRLDVLSRSIKIIVEGDLSGRLPTRGNNDDIDRIAGVVNGMLDALERLMSEVKGVCDDIAHDLRTPLTRLIAGLERAQRRSLTQKEYASAIDTAIEDAKGLMQTFRALLRISEIEGSARRSNFTLVGFNQICADAVELFEPLADERGMNLEFKPCEGVDTVMGDSQLLFDAVCNLIDNAIKFSPDGSDVEVTVSADSNNCGISIRDHGPGIPEEEREAVFRRLYRSESSRHTPGNGLGLSMVSAVARLHDMSLQVHDARPGCRVDLIGKAQNA</sequence>
<dbReference type="PRINTS" id="PR00344">
    <property type="entry name" value="BCTRLSENSOR"/>
</dbReference>
<keyword evidence="6 11" id="KW-0812">Transmembrane</keyword>
<dbReference type="GO" id="GO:0000155">
    <property type="term" value="F:phosphorelay sensor kinase activity"/>
    <property type="evidence" value="ECO:0007669"/>
    <property type="project" value="InterPro"/>
</dbReference>
<dbReference type="EMBL" id="LT599583">
    <property type="protein sequence ID" value="SBW83949.1"/>
    <property type="molecule type" value="Genomic_DNA"/>
</dbReference>
<keyword evidence="9" id="KW-0902">Two-component regulatory system</keyword>
<dbReference type="PANTHER" id="PTHR45436">
    <property type="entry name" value="SENSOR HISTIDINE KINASE YKOH"/>
    <property type="match status" value="1"/>
</dbReference>
<evidence type="ECO:0000256" key="4">
    <source>
        <dbReference type="ARBA" id="ARBA00022553"/>
    </source>
</evidence>
<dbReference type="CDD" id="cd06225">
    <property type="entry name" value="HAMP"/>
    <property type="match status" value="1"/>
</dbReference>
<feature type="domain" description="HAMP" evidence="13">
    <location>
        <begin position="179"/>
        <end position="232"/>
    </location>
</feature>
<dbReference type="InterPro" id="IPR036097">
    <property type="entry name" value="HisK_dim/P_sf"/>
</dbReference>
<evidence type="ECO:0000256" key="11">
    <source>
        <dbReference type="SAM" id="Phobius"/>
    </source>
</evidence>
<dbReference type="EC" id="2.7.13.3" evidence="3"/>
<evidence type="ECO:0000256" key="3">
    <source>
        <dbReference type="ARBA" id="ARBA00012438"/>
    </source>
</evidence>
<dbReference type="PROSITE" id="PS51257">
    <property type="entry name" value="PROKAR_LIPOPROTEIN"/>
    <property type="match status" value="1"/>
</dbReference>
<gene>
    <name evidence="14" type="ORF">PVE_R1G6070</name>
</gene>
<dbReference type="CDD" id="cd00082">
    <property type="entry name" value="HisKA"/>
    <property type="match status" value="1"/>
</dbReference>
<feature type="transmembrane region" description="Helical" evidence="11">
    <location>
        <begin position="20"/>
        <end position="38"/>
    </location>
</feature>
<evidence type="ECO:0000313" key="15">
    <source>
        <dbReference type="Proteomes" id="UP000245431"/>
    </source>
</evidence>
<evidence type="ECO:0000259" key="13">
    <source>
        <dbReference type="PROSITE" id="PS50885"/>
    </source>
</evidence>
<dbReference type="InterPro" id="IPR003661">
    <property type="entry name" value="HisK_dim/P_dom"/>
</dbReference>
<keyword evidence="5" id="KW-0808">Transferase</keyword>
<dbReference type="Gene3D" id="6.10.340.10">
    <property type="match status" value="1"/>
</dbReference>
<evidence type="ECO:0000313" key="14">
    <source>
        <dbReference type="EMBL" id="SBW83949.1"/>
    </source>
</evidence>
<evidence type="ECO:0000259" key="12">
    <source>
        <dbReference type="PROSITE" id="PS50109"/>
    </source>
</evidence>
<dbReference type="PROSITE" id="PS50109">
    <property type="entry name" value="HIS_KIN"/>
    <property type="match status" value="1"/>
</dbReference>
<keyword evidence="10 11" id="KW-0472">Membrane</keyword>
<comment type="subcellular location">
    <subcellularLocation>
        <location evidence="2">Membrane</location>
    </subcellularLocation>
</comment>
<dbReference type="Pfam" id="PF02518">
    <property type="entry name" value="HATPase_c"/>
    <property type="match status" value="1"/>
</dbReference>
<evidence type="ECO:0000256" key="1">
    <source>
        <dbReference type="ARBA" id="ARBA00000085"/>
    </source>
</evidence>
<accession>A0A1D3K6I8</accession>
<feature type="domain" description="Histidine kinase" evidence="12">
    <location>
        <begin position="240"/>
        <end position="454"/>
    </location>
</feature>
<protein>
    <recommendedName>
        <fullName evidence="3">histidine kinase</fullName>
        <ecNumber evidence="3">2.7.13.3</ecNumber>
    </recommendedName>
</protein>
<dbReference type="Pfam" id="PF00512">
    <property type="entry name" value="HisKA"/>
    <property type="match status" value="1"/>
</dbReference>
<dbReference type="RefSeq" id="WP_026140411.1">
    <property type="nucleotide sequence ID" value="NZ_AOUH01000063.1"/>
</dbReference>
<dbReference type="PROSITE" id="PS50885">
    <property type="entry name" value="HAMP"/>
    <property type="match status" value="1"/>
</dbReference>
<dbReference type="SUPFAM" id="SSF158472">
    <property type="entry name" value="HAMP domain-like"/>
    <property type="match status" value="1"/>
</dbReference>
<name>A0A1D3K6I8_PSEVE</name>
<dbReference type="AlphaFoldDB" id="A0A1D3K6I8"/>
<evidence type="ECO:0000256" key="9">
    <source>
        <dbReference type="ARBA" id="ARBA00023012"/>
    </source>
</evidence>
<dbReference type="SMART" id="SM00387">
    <property type="entry name" value="HATPase_c"/>
    <property type="match status" value="1"/>
</dbReference>
<proteinExistence type="predicted"/>
<dbReference type="SMART" id="SM00304">
    <property type="entry name" value="HAMP"/>
    <property type="match status" value="1"/>
</dbReference>
<dbReference type="InterPro" id="IPR003660">
    <property type="entry name" value="HAMP_dom"/>
</dbReference>
<comment type="catalytic activity">
    <reaction evidence="1">
        <text>ATP + protein L-histidine = ADP + protein N-phospho-L-histidine.</text>
        <dbReference type="EC" id="2.7.13.3"/>
    </reaction>
</comment>
<dbReference type="PANTHER" id="PTHR45436:SF8">
    <property type="entry name" value="HISTIDINE KINASE"/>
    <property type="match status" value="1"/>
</dbReference>
<organism evidence="14 15">
    <name type="scientific">Pseudomonas veronii 1YdBTEX2</name>
    <dbReference type="NCBI Taxonomy" id="1295141"/>
    <lineage>
        <taxon>Bacteria</taxon>
        <taxon>Pseudomonadati</taxon>
        <taxon>Pseudomonadota</taxon>
        <taxon>Gammaproteobacteria</taxon>
        <taxon>Pseudomonadales</taxon>
        <taxon>Pseudomonadaceae</taxon>
        <taxon>Pseudomonas</taxon>
    </lineage>
</organism>
<dbReference type="InterPro" id="IPR005467">
    <property type="entry name" value="His_kinase_dom"/>
</dbReference>
<dbReference type="Gene3D" id="1.10.287.130">
    <property type="match status" value="1"/>
</dbReference>
<keyword evidence="8 11" id="KW-1133">Transmembrane helix</keyword>
<evidence type="ECO:0000256" key="6">
    <source>
        <dbReference type="ARBA" id="ARBA00022692"/>
    </source>
</evidence>